<evidence type="ECO:0000313" key="2">
    <source>
        <dbReference type="EMBL" id="NYI88377.1"/>
    </source>
</evidence>
<accession>A0A853B0J0</accession>
<dbReference type="EMBL" id="JACCFK010000001">
    <property type="protein sequence ID" value="NYI88377.1"/>
    <property type="molecule type" value="Genomic_DNA"/>
</dbReference>
<evidence type="ECO:0000313" key="3">
    <source>
        <dbReference type="Proteomes" id="UP000549616"/>
    </source>
</evidence>
<dbReference type="Pfam" id="PF07110">
    <property type="entry name" value="EthD"/>
    <property type="match status" value="1"/>
</dbReference>
<organism evidence="2 3">
    <name type="scientific">Amycolatopsis endophytica</name>
    <dbReference type="NCBI Taxonomy" id="860233"/>
    <lineage>
        <taxon>Bacteria</taxon>
        <taxon>Bacillati</taxon>
        <taxon>Actinomycetota</taxon>
        <taxon>Actinomycetes</taxon>
        <taxon>Pseudonocardiales</taxon>
        <taxon>Pseudonocardiaceae</taxon>
        <taxon>Amycolatopsis</taxon>
    </lineage>
</organism>
<dbReference type="InterPro" id="IPR011008">
    <property type="entry name" value="Dimeric_a/b-barrel"/>
</dbReference>
<dbReference type="AlphaFoldDB" id="A0A853B0J0"/>
<dbReference type="SUPFAM" id="SSF54909">
    <property type="entry name" value="Dimeric alpha+beta barrel"/>
    <property type="match status" value="1"/>
</dbReference>
<reference evidence="2 3" key="1">
    <citation type="submission" date="2020-07" db="EMBL/GenBank/DDBJ databases">
        <title>Sequencing the genomes of 1000 actinobacteria strains.</title>
        <authorList>
            <person name="Klenk H.-P."/>
        </authorList>
    </citation>
    <scope>NUCLEOTIDE SEQUENCE [LARGE SCALE GENOMIC DNA]</scope>
    <source>
        <strain evidence="2 3">DSM 104006</strain>
    </source>
</reference>
<comment type="caution">
    <text evidence="2">The sequence shown here is derived from an EMBL/GenBank/DDBJ whole genome shotgun (WGS) entry which is preliminary data.</text>
</comment>
<dbReference type="InterPro" id="IPR009799">
    <property type="entry name" value="EthD_dom"/>
</dbReference>
<dbReference type="NCBIfam" id="TIGR02118">
    <property type="entry name" value="EthD family reductase"/>
    <property type="match status" value="1"/>
</dbReference>
<dbReference type="GO" id="GO:0016491">
    <property type="term" value="F:oxidoreductase activity"/>
    <property type="evidence" value="ECO:0007669"/>
    <property type="project" value="InterPro"/>
</dbReference>
<feature type="domain" description="EthD" evidence="1">
    <location>
        <begin position="8"/>
        <end position="95"/>
    </location>
</feature>
<dbReference type="Proteomes" id="UP000549616">
    <property type="component" value="Unassembled WGS sequence"/>
</dbReference>
<sequence length="109" mass="12783">MVITLKRRQGMTHEEFKHYQQTIHRPLLMSIPESDRYLRRFVVSYPVPAPRYPEPDYDSVVEAWFDTMADLESLYFSDNFRQIVDPDHANFIDLSAFGRIICEEVVGAG</sequence>
<protein>
    <submittedName>
        <fullName evidence="2">Uncharacterized protein (TIGR02118 family)</fullName>
    </submittedName>
</protein>
<dbReference type="Gene3D" id="3.30.70.100">
    <property type="match status" value="1"/>
</dbReference>
<dbReference type="RefSeq" id="WP_218902728.1">
    <property type="nucleotide sequence ID" value="NZ_JACCFK010000001.1"/>
</dbReference>
<name>A0A853B0J0_9PSEU</name>
<gene>
    <name evidence="2" type="ORF">HNR02_001700</name>
</gene>
<proteinExistence type="predicted"/>
<keyword evidence="3" id="KW-1185">Reference proteome</keyword>
<evidence type="ECO:0000259" key="1">
    <source>
        <dbReference type="Pfam" id="PF07110"/>
    </source>
</evidence>